<evidence type="ECO:0000256" key="3">
    <source>
        <dbReference type="ARBA" id="ARBA00022723"/>
    </source>
</evidence>
<keyword evidence="4" id="KW-0378">Hydrolase</keyword>
<sequence length="293" mass="32752">MMHYSIWVLEYARVEQHPLSATLYGSHNAGTCCLPFSYVLLKGDGIVALVDVGHNHVDYKKEFAEQIGVTNWRSPTDVLAECGVGPQDVTHVFITHAHFDHMGGLEFFPNATFYIQERELTSWVSTMALGRRFRSLMGGIDPSDIMRLVDLGRQGRLVAVDGFRENILPNIDVHPAFDTHTPGSQYVVVRNGGGDERTGDTWVLAGDLVYKHENLHGGDEKDPFYIPVGLATGSQTRLIMTSDEMLRRVDGEVSRVIPVHEERLKDLFPSRPSKHGLQVIQLCLRQSDVSVVD</sequence>
<proteinExistence type="inferred from homology"/>
<evidence type="ECO:0000256" key="5">
    <source>
        <dbReference type="ARBA" id="ARBA00022833"/>
    </source>
</evidence>
<dbReference type="PANTHER" id="PTHR42978">
    <property type="entry name" value="QUORUM-QUENCHING LACTONASE YTNP-RELATED-RELATED"/>
    <property type="match status" value="1"/>
</dbReference>
<organism evidence="7 8">
    <name type="scientific">Variovorax ureilyticus</name>
    <dbReference type="NCBI Taxonomy" id="1836198"/>
    <lineage>
        <taxon>Bacteria</taxon>
        <taxon>Pseudomonadati</taxon>
        <taxon>Pseudomonadota</taxon>
        <taxon>Betaproteobacteria</taxon>
        <taxon>Burkholderiales</taxon>
        <taxon>Comamonadaceae</taxon>
        <taxon>Variovorax</taxon>
    </lineage>
</organism>
<dbReference type="EMBL" id="JBBKZU010000021">
    <property type="protein sequence ID" value="MEJ8815550.1"/>
    <property type="molecule type" value="Genomic_DNA"/>
</dbReference>
<dbReference type="Pfam" id="PF00753">
    <property type="entry name" value="Lactamase_B"/>
    <property type="match status" value="1"/>
</dbReference>
<keyword evidence="8" id="KW-1185">Reference proteome</keyword>
<gene>
    <name evidence="7" type="ORF">WKW77_31115</name>
</gene>
<evidence type="ECO:0000313" key="8">
    <source>
        <dbReference type="Proteomes" id="UP001365846"/>
    </source>
</evidence>
<dbReference type="SUPFAM" id="SSF56281">
    <property type="entry name" value="Metallo-hydrolase/oxidoreductase"/>
    <property type="match status" value="1"/>
</dbReference>
<name>A0ABU8VPG8_9BURK</name>
<evidence type="ECO:0000256" key="2">
    <source>
        <dbReference type="ARBA" id="ARBA00007749"/>
    </source>
</evidence>
<dbReference type="InterPro" id="IPR051013">
    <property type="entry name" value="MBL_superfamily_lactonases"/>
</dbReference>
<evidence type="ECO:0000256" key="4">
    <source>
        <dbReference type="ARBA" id="ARBA00022801"/>
    </source>
</evidence>
<dbReference type="Proteomes" id="UP001365846">
    <property type="component" value="Unassembled WGS sequence"/>
</dbReference>
<dbReference type="PANTHER" id="PTHR42978:SF7">
    <property type="entry name" value="METALLO-HYDROLASE RV2300C-RELATED"/>
    <property type="match status" value="1"/>
</dbReference>
<evidence type="ECO:0000256" key="1">
    <source>
        <dbReference type="ARBA" id="ARBA00001947"/>
    </source>
</evidence>
<reference evidence="7 8" key="1">
    <citation type="submission" date="2024-03" db="EMBL/GenBank/DDBJ databases">
        <title>Novel species of the genus Variovorax.</title>
        <authorList>
            <person name="Liu Q."/>
            <person name="Xin Y.-H."/>
        </authorList>
    </citation>
    <scope>NUCLEOTIDE SEQUENCE [LARGE SCALE GENOMIC DNA]</scope>
    <source>
        <strain evidence="7 8">KACC 18899</strain>
    </source>
</reference>
<dbReference type="InterPro" id="IPR001279">
    <property type="entry name" value="Metallo-B-lactamas"/>
</dbReference>
<dbReference type="SMART" id="SM00849">
    <property type="entry name" value="Lactamase_B"/>
    <property type="match status" value="1"/>
</dbReference>
<comment type="similarity">
    <text evidence="2">Belongs to the metallo-beta-lactamase superfamily.</text>
</comment>
<dbReference type="CDD" id="cd07729">
    <property type="entry name" value="AHL_lactonase_MBL-fold"/>
    <property type="match status" value="1"/>
</dbReference>
<comment type="caution">
    <text evidence="7">The sequence shown here is derived from an EMBL/GenBank/DDBJ whole genome shotgun (WGS) entry which is preliminary data.</text>
</comment>
<protein>
    <submittedName>
        <fullName evidence="7">N-acyl homoserine lactonase family protein</fullName>
    </submittedName>
</protein>
<evidence type="ECO:0000313" key="7">
    <source>
        <dbReference type="EMBL" id="MEJ8815550.1"/>
    </source>
</evidence>
<dbReference type="Gene3D" id="3.60.15.10">
    <property type="entry name" value="Ribonuclease Z/Hydroxyacylglutathione hydrolase-like"/>
    <property type="match status" value="1"/>
</dbReference>
<comment type="cofactor">
    <cofactor evidence="1">
        <name>Zn(2+)</name>
        <dbReference type="ChEBI" id="CHEBI:29105"/>
    </cofactor>
</comment>
<accession>A0ABU8VPG8</accession>
<dbReference type="RefSeq" id="WP_340360755.1">
    <property type="nucleotide sequence ID" value="NZ_JBBKZU010000021.1"/>
</dbReference>
<keyword evidence="5" id="KW-0862">Zinc</keyword>
<keyword evidence="3" id="KW-0479">Metal-binding</keyword>
<dbReference type="InterPro" id="IPR036866">
    <property type="entry name" value="RibonucZ/Hydroxyglut_hydro"/>
</dbReference>
<feature type="domain" description="Metallo-beta-lactamase" evidence="6">
    <location>
        <begin position="36"/>
        <end position="260"/>
    </location>
</feature>
<evidence type="ECO:0000259" key="6">
    <source>
        <dbReference type="SMART" id="SM00849"/>
    </source>
</evidence>